<keyword evidence="4" id="KW-1185">Reference proteome</keyword>
<evidence type="ECO:0000313" key="4">
    <source>
        <dbReference type="Proteomes" id="UP000436088"/>
    </source>
</evidence>
<reference evidence="3" key="1">
    <citation type="submission" date="2019-09" db="EMBL/GenBank/DDBJ databases">
        <title>Draft genome information of white flower Hibiscus syriacus.</title>
        <authorList>
            <person name="Kim Y.-M."/>
        </authorList>
    </citation>
    <scope>NUCLEOTIDE SEQUENCE [LARGE SCALE GENOMIC DNA]</scope>
    <source>
        <strain evidence="3">YM2019G1</strain>
    </source>
</reference>
<accession>A0A6A3AYF6</accession>
<dbReference type="InterPro" id="IPR012337">
    <property type="entry name" value="RNaseH-like_sf"/>
</dbReference>
<name>A0A6A3AYF6_HIBSY</name>
<proteinExistence type="predicted"/>
<evidence type="ECO:0000259" key="1">
    <source>
        <dbReference type="Pfam" id="PF13456"/>
    </source>
</evidence>
<evidence type="ECO:0008006" key="5">
    <source>
        <dbReference type="Google" id="ProtNLM"/>
    </source>
</evidence>
<evidence type="ECO:0000259" key="2">
    <source>
        <dbReference type="Pfam" id="PF13966"/>
    </source>
</evidence>
<dbReference type="PANTHER" id="PTHR47723">
    <property type="entry name" value="OS05G0353850 PROTEIN"/>
    <property type="match status" value="1"/>
</dbReference>
<dbReference type="Pfam" id="PF13456">
    <property type="entry name" value="RVT_3"/>
    <property type="match status" value="1"/>
</dbReference>
<dbReference type="SUPFAM" id="SSF53098">
    <property type="entry name" value="Ribonuclease H-like"/>
    <property type="match status" value="1"/>
</dbReference>
<dbReference type="CDD" id="cd06222">
    <property type="entry name" value="RNase_H_like"/>
    <property type="match status" value="1"/>
</dbReference>
<sequence length="357" mass="39990">MRNNTCWSIGSGHNTNFWRDARIPCRRPILERSLGAQVNNLDVMVSDFITANGTWNLDKLKLVVEEDIIRDITAIPPLTNNEEADHLTWLWNPAGICSVKTAYQALHQDVWEPRNTTWNLAWQFEGPQRFRNFIWLILRKRLLTNVERTRRGIYHWIPPVRFAVGMSILHAFRDCSNTRNICLQVESHVQDNDLVAGRYGNNVVLLYSMEIAVSLGHGGIKPGTPPEPGVLKLNTDGAINQSTMGAASGGISRNQTGDCIMSYSCHIGICSVLHAELWGLLDGLYLAWKQGADRLTVEMDNAEAIRLLKLIPREATRVVDSLACYGYTLQGGLSEWGNPPEVITSLIQGKMQSGVRT</sequence>
<protein>
    <recommendedName>
        <fullName evidence="5">RNase H type-1 domain-containing protein</fullName>
    </recommendedName>
</protein>
<dbReference type="Gene3D" id="3.30.420.10">
    <property type="entry name" value="Ribonuclease H-like superfamily/Ribonuclease H"/>
    <property type="match status" value="1"/>
</dbReference>
<dbReference type="GO" id="GO:0003676">
    <property type="term" value="F:nucleic acid binding"/>
    <property type="evidence" value="ECO:0007669"/>
    <property type="project" value="InterPro"/>
</dbReference>
<feature type="domain" description="Reverse transcriptase zinc-binding" evidence="2">
    <location>
        <begin position="98"/>
        <end position="178"/>
    </location>
</feature>
<dbReference type="Proteomes" id="UP000436088">
    <property type="component" value="Unassembled WGS sequence"/>
</dbReference>
<dbReference type="InterPro" id="IPR044730">
    <property type="entry name" value="RNase_H-like_dom_plant"/>
</dbReference>
<evidence type="ECO:0000313" key="3">
    <source>
        <dbReference type="EMBL" id="KAE8707839.1"/>
    </source>
</evidence>
<dbReference type="InterPro" id="IPR036397">
    <property type="entry name" value="RNaseH_sf"/>
</dbReference>
<feature type="domain" description="RNase H type-1" evidence="1">
    <location>
        <begin position="234"/>
        <end position="309"/>
    </location>
</feature>
<dbReference type="InterPro" id="IPR026960">
    <property type="entry name" value="RVT-Znf"/>
</dbReference>
<dbReference type="InterPro" id="IPR002156">
    <property type="entry name" value="RNaseH_domain"/>
</dbReference>
<dbReference type="EMBL" id="VEPZ02000958">
    <property type="protein sequence ID" value="KAE8707839.1"/>
    <property type="molecule type" value="Genomic_DNA"/>
</dbReference>
<dbReference type="GO" id="GO:0004523">
    <property type="term" value="F:RNA-DNA hybrid ribonuclease activity"/>
    <property type="evidence" value="ECO:0007669"/>
    <property type="project" value="InterPro"/>
</dbReference>
<dbReference type="Pfam" id="PF13966">
    <property type="entry name" value="zf-RVT"/>
    <property type="match status" value="1"/>
</dbReference>
<dbReference type="InterPro" id="IPR053151">
    <property type="entry name" value="RNase_H-like"/>
</dbReference>
<organism evidence="3 4">
    <name type="scientific">Hibiscus syriacus</name>
    <name type="common">Rose of Sharon</name>
    <dbReference type="NCBI Taxonomy" id="106335"/>
    <lineage>
        <taxon>Eukaryota</taxon>
        <taxon>Viridiplantae</taxon>
        <taxon>Streptophyta</taxon>
        <taxon>Embryophyta</taxon>
        <taxon>Tracheophyta</taxon>
        <taxon>Spermatophyta</taxon>
        <taxon>Magnoliopsida</taxon>
        <taxon>eudicotyledons</taxon>
        <taxon>Gunneridae</taxon>
        <taxon>Pentapetalae</taxon>
        <taxon>rosids</taxon>
        <taxon>malvids</taxon>
        <taxon>Malvales</taxon>
        <taxon>Malvaceae</taxon>
        <taxon>Malvoideae</taxon>
        <taxon>Hibiscus</taxon>
    </lineage>
</organism>
<dbReference type="PANTHER" id="PTHR47723:SF13">
    <property type="entry name" value="PUTATIVE-RELATED"/>
    <property type="match status" value="1"/>
</dbReference>
<gene>
    <name evidence="3" type="ORF">F3Y22_tig00110372pilonHSYRG00098</name>
</gene>
<dbReference type="AlphaFoldDB" id="A0A6A3AYF6"/>
<comment type="caution">
    <text evidence="3">The sequence shown here is derived from an EMBL/GenBank/DDBJ whole genome shotgun (WGS) entry which is preliminary data.</text>
</comment>